<gene>
    <name evidence="1" type="ORF">DESPIG_03016</name>
</gene>
<dbReference type="AlphaFoldDB" id="B6WY40"/>
<accession>B6WY40</accession>
<reference evidence="1 2" key="2">
    <citation type="submission" date="2008-10" db="EMBL/GenBank/DDBJ databases">
        <authorList>
            <person name="Fulton L."/>
            <person name="Clifton S."/>
            <person name="Fulton B."/>
            <person name="Xu J."/>
            <person name="Minx P."/>
            <person name="Pepin K.H."/>
            <person name="Johnson M."/>
            <person name="Bhonagiri V."/>
            <person name="Nash W.E."/>
            <person name="Mardis E.R."/>
            <person name="Wilson R.K."/>
        </authorList>
    </citation>
    <scope>NUCLEOTIDE SEQUENCE [LARGE SCALE GENOMIC DNA]</scope>
    <source>
        <strain evidence="1 2">ATCC 29098</strain>
    </source>
</reference>
<sequence length="53" mass="6086">MQCACRRPGQGRRGIAAFCPQHSTFRSFHLFFAKNALRQPGPYAEKDIIKTIY</sequence>
<dbReference type="EMBL" id="ABXU01000088">
    <property type="protein sequence ID" value="EEB32096.1"/>
    <property type="molecule type" value="Genomic_DNA"/>
</dbReference>
<protein>
    <submittedName>
        <fullName evidence="1">Uncharacterized protein</fullName>
    </submittedName>
</protein>
<reference evidence="1 2" key="1">
    <citation type="submission" date="2008-10" db="EMBL/GenBank/DDBJ databases">
        <title>Draft genome sequence of Desulvovibrio piger (ATCC 29098).</title>
        <authorList>
            <person name="Sudarsanam P."/>
            <person name="Ley R."/>
            <person name="Guruge J."/>
            <person name="Turnbaugh P.J."/>
            <person name="Mahowald M."/>
            <person name="Liep D."/>
            <person name="Gordon J."/>
        </authorList>
    </citation>
    <scope>NUCLEOTIDE SEQUENCE [LARGE SCALE GENOMIC DNA]</scope>
    <source>
        <strain evidence="1 2">ATCC 29098</strain>
    </source>
</reference>
<evidence type="ECO:0000313" key="1">
    <source>
        <dbReference type="EMBL" id="EEB32096.1"/>
    </source>
</evidence>
<organism evidence="1 2">
    <name type="scientific">Desulfovibrio piger ATCC 29098</name>
    <dbReference type="NCBI Taxonomy" id="411464"/>
    <lineage>
        <taxon>Bacteria</taxon>
        <taxon>Pseudomonadati</taxon>
        <taxon>Thermodesulfobacteriota</taxon>
        <taxon>Desulfovibrionia</taxon>
        <taxon>Desulfovibrionales</taxon>
        <taxon>Desulfovibrionaceae</taxon>
        <taxon>Desulfovibrio</taxon>
    </lineage>
</organism>
<name>B6WY40_9BACT</name>
<proteinExistence type="predicted"/>
<comment type="caution">
    <text evidence="1">The sequence shown here is derived from an EMBL/GenBank/DDBJ whole genome shotgun (WGS) entry which is preliminary data.</text>
</comment>
<dbReference type="HOGENOM" id="CLU_3060914_0_0_7"/>
<dbReference type="Proteomes" id="UP000003676">
    <property type="component" value="Unassembled WGS sequence"/>
</dbReference>
<evidence type="ECO:0000313" key="2">
    <source>
        <dbReference type="Proteomes" id="UP000003676"/>
    </source>
</evidence>